<dbReference type="InterPro" id="IPR002932">
    <property type="entry name" value="Glu_synthdom"/>
</dbReference>
<evidence type="ECO:0000256" key="15">
    <source>
        <dbReference type="ARBA" id="ARBA00023291"/>
    </source>
</evidence>
<comment type="pathway">
    <text evidence="16">Amino-acid biosynthesis.</text>
</comment>
<evidence type="ECO:0000256" key="4">
    <source>
        <dbReference type="ARBA" id="ARBA00009716"/>
    </source>
</evidence>
<dbReference type="GO" id="GO:0051538">
    <property type="term" value="F:3 iron, 4 sulfur cluster binding"/>
    <property type="evidence" value="ECO:0007669"/>
    <property type="project" value="UniProtKB-KW"/>
</dbReference>
<evidence type="ECO:0000256" key="1">
    <source>
        <dbReference type="ARBA" id="ARBA00001917"/>
    </source>
</evidence>
<dbReference type="EC" id="1.4.7.1" evidence="18"/>
<dbReference type="FunFam" id="3.20.20.70:FF:000031">
    <property type="entry name" value="Glutamate synthase 1 [NADH]"/>
    <property type="match status" value="1"/>
</dbReference>
<dbReference type="GO" id="GO:0016041">
    <property type="term" value="F:glutamate synthase (ferredoxin) activity"/>
    <property type="evidence" value="ECO:0007669"/>
    <property type="project" value="UniProtKB-EC"/>
</dbReference>
<keyword evidence="6" id="KW-0285">Flavoprotein</keyword>
<dbReference type="GO" id="GO:0046872">
    <property type="term" value="F:metal ion binding"/>
    <property type="evidence" value="ECO:0007669"/>
    <property type="project" value="UniProtKB-KW"/>
</dbReference>
<dbReference type="InterPro" id="IPR029055">
    <property type="entry name" value="Ntn_hydrolases_N"/>
</dbReference>
<dbReference type="PANTHER" id="PTHR11938">
    <property type="entry name" value="FAD NADPH DEHYDROGENASE/OXIDOREDUCTASE"/>
    <property type="match status" value="1"/>
</dbReference>
<sequence length="1497" mass="162787">MDDRLGRSLPPLYRPDAEHDACGIAALARLDGVRSHALVEQALGALVNLEHRGAKGAEPDTGDGAGILTQNPDAYWRSLGIDLPDEGAYVTGIAFAERSVEELRDALASGLGPELRLIAERAVPRDSSVLGATARRSEPTMVQVFLASTQGRRDEALEIDAWLARRRLEHAHPWLYFPSLSGRTMVWKGMLSAPQVAAYYRDLEAEELTSALALVHSRFSTNTMPSWRLAHPFRMVAHNGEINTIRGNRAWMRARESLLAHPELGPRLAEALPITRTDESDSASFDAVFELLVRGGRSLAHAILMMIPEAWEHNEEMEPRVRDFYRFHSSLMEPWDGPAAVVFTNGREVGAVLDRNGLRPARWWRTDDGLVVLGSEAGIVDVAPDHIVAKGRLEPGRVFLVDTERGEVLDDLAVKRELAGAAPWGAWLAANLVTLDDLAPRTMLIPQHGSIVTRQQLFGYTEEEVRRIVTPMAERGEEPIGSMGADIPPAVRSEAHRPLWDFFVEQFAQVTNPPLDAIREELVTSAAGTIGPEQNLLVPEPTAARQIFLPHPVLDNDELAKLLYIDEDGEHADLRAHAIDMLYPVAEGPSGLEAAIGRIRDEAVQAIERGAAVIVLSDRHASAELAPIPSLLATSAVHHHLVRHRLRTRAGLVVECGDAREVHHFAALIGFGAAAVNPYLVFDTIVDRMRAGLIVGPTPRQAMRNYVKAATKGVVKVMSKMGISTIASYTGAQVFEAIGLARDLVDEYFPGTPAPIEGIGLREIHETVAYHHRRAFEVRPEAEAHRELEVGGLYQWRREGEYHLFNPETVFLLQHATREGRIEVFRRYEQLVDEGARRFATLRGLLAIREAADPLPIEEVEPAEAIVTRFATGAMSYGSISKEAHETLAIAMNRIGARSNSGEGGEDAERAFPDADGLDRRSRIKQVASGRFGVTSFYLASADDLQIKIAQGAKPGEGGQLPGQKVYPWIAKTRMATPGVGLISPPPHHDIYSIEDLAQLIYDLKAANPRARVHVKLVAEAGVGTVAAGVAKAHADVILISGGDGGTGAAPLTSLAHAGSPWELGLAEAHQTLLANGLRDRVTLQVDGQLKTARDVIVAALLGAEEFGFATTALVVSGCIMMRVCHQDTCPVGIATQNPVLRERYSGRPEFVEQFFWFLADEVRAWLAKLGARSLDEIIGRADLLEVVDAPEARQLGLERLTWAPEPWPGQARRRVRSQPDVLAGRLDEDIIAQAEAALERGEGVTIAAEVTNTDRAVGTTLGYELTRRWGEAGLADDTIVLRLSGAAGQSLGAFVPRGVTVELVGEANDYVGKGLSGGRLIVRPPAQAAWSTDDTIIVGNVALFGATSGECFVRGVAGERFAVRNSGAVAVVEGVGDHGCEYMTGGLVVVLGRFGRNFAAGMSGGLAFLWDPDERLLARVNQSLVDLDPVPDEERDRLWNLVARHAELTGSHRARQIVAEGPGALDRFLCVYPRDFKRVRSEMGRAALRQRTPTAS</sequence>
<dbReference type="InterPro" id="IPR017932">
    <property type="entry name" value="GATase_2_dom"/>
</dbReference>
<evidence type="ECO:0000313" key="18">
    <source>
        <dbReference type="EMBL" id="ACU54891.1"/>
    </source>
</evidence>
<dbReference type="Proteomes" id="UP000000771">
    <property type="component" value="Chromosome"/>
</dbReference>
<comment type="cofactor">
    <cofactor evidence="3">
        <name>FAD</name>
        <dbReference type="ChEBI" id="CHEBI:57692"/>
    </cofactor>
</comment>
<protein>
    <submittedName>
        <fullName evidence="18">Glutamate synthase (Ferredoxin)</fullName>
        <ecNumber evidence="18">1.4.7.1</ecNumber>
    </submittedName>
</protein>
<dbReference type="PROSITE" id="PS51278">
    <property type="entry name" value="GATASE_TYPE_2"/>
    <property type="match status" value="1"/>
</dbReference>
<dbReference type="HOGENOM" id="CLU_000422_8_2_11"/>
<evidence type="ECO:0000256" key="6">
    <source>
        <dbReference type="ARBA" id="ARBA00022630"/>
    </source>
</evidence>
<keyword evidence="5" id="KW-0028">Amino-acid biosynthesis</keyword>
<evidence type="ECO:0000256" key="3">
    <source>
        <dbReference type="ARBA" id="ARBA00001974"/>
    </source>
</evidence>
<dbReference type="Pfam" id="PF00310">
    <property type="entry name" value="GATase_2"/>
    <property type="match status" value="1"/>
</dbReference>
<dbReference type="EMBL" id="CP001631">
    <property type="protein sequence ID" value="ACU54891.1"/>
    <property type="molecule type" value="Genomic_DNA"/>
</dbReference>
<evidence type="ECO:0000256" key="5">
    <source>
        <dbReference type="ARBA" id="ARBA00022605"/>
    </source>
</evidence>
<dbReference type="GO" id="GO:0019676">
    <property type="term" value="P:ammonia assimilation cycle"/>
    <property type="evidence" value="ECO:0007669"/>
    <property type="project" value="TreeGrafter"/>
</dbReference>
<dbReference type="MEROPS" id="C44.003"/>
<dbReference type="InterPro" id="IPR013785">
    <property type="entry name" value="Aldolase_TIM"/>
</dbReference>
<comment type="similarity">
    <text evidence="4">Belongs to the glutamate synthase family.</text>
</comment>
<proteinExistence type="inferred from homology"/>
<evidence type="ECO:0000256" key="13">
    <source>
        <dbReference type="ARBA" id="ARBA00023014"/>
    </source>
</evidence>
<keyword evidence="11 18" id="KW-0560">Oxidoreductase</keyword>
<dbReference type="KEGG" id="afo:Afer_1988"/>
<dbReference type="InterPro" id="IPR050711">
    <property type="entry name" value="ET-N_metabolism_enzyme"/>
</dbReference>
<evidence type="ECO:0000256" key="2">
    <source>
        <dbReference type="ARBA" id="ARBA00001927"/>
    </source>
</evidence>
<keyword evidence="15" id="KW-0003">3Fe-4S</keyword>
<dbReference type="Pfam" id="PF04898">
    <property type="entry name" value="Glu_syn_central"/>
    <property type="match status" value="1"/>
</dbReference>
<keyword evidence="9" id="KW-0274">FAD</keyword>
<dbReference type="PANTHER" id="PTHR11938:SF133">
    <property type="entry name" value="GLUTAMATE SYNTHASE (NADH)"/>
    <property type="match status" value="1"/>
</dbReference>
<comment type="cofactor">
    <cofactor evidence="1">
        <name>FMN</name>
        <dbReference type="ChEBI" id="CHEBI:58210"/>
    </cofactor>
</comment>
<evidence type="ECO:0000256" key="8">
    <source>
        <dbReference type="ARBA" id="ARBA00022723"/>
    </source>
</evidence>
<dbReference type="STRING" id="525909.Afer_1988"/>
<dbReference type="Pfam" id="PF01493">
    <property type="entry name" value="GXGXG"/>
    <property type="match status" value="1"/>
</dbReference>
<dbReference type="CDD" id="cd02808">
    <property type="entry name" value="GltS_FMN"/>
    <property type="match status" value="1"/>
</dbReference>
<dbReference type="FunFam" id="2.160.20.60:FF:000001">
    <property type="entry name" value="Glutamate synthase, large subunit"/>
    <property type="match status" value="1"/>
</dbReference>
<dbReference type="Gene3D" id="2.160.20.60">
    <property type="entry name" value="Glutamate synthase, alpha subunit, C-terminal domain"/>
    <property type="match status" value="1"/>
</dbReference>
<evidence type="ECO:0000256" key="12">
    <source>
        <dbReference type="ARBA" id="ARBA00023004"/>
    </source>
</evidence>
<evidence type="ECO:0000313" key="19">
    <source>
        <dbReference type="Proteomes" id="UP000000771"/>
    </source>
</evidence>
<dbReference type="SUPFAM" id="SSF56235">
    <property type="entry name" value="N-terminal nucleophile aminohydrolases (Ntn hydrolases)"/>
    <property type="match status" value="1"/>
</dbReference>
<keyword evidence="14" id="KW-0314">Glutamate biosynthesis</keyword>
<dbReference type="CDD" id="cd00713">
    <property type="entry name" value="GltS"/>
    <property type="match status" value="1"/>
</dbReference>
<accession>C7M2A2</accession>
<dbReference type="InterPro" id="IPR006982">
    <property type="entry name" value="Glu_synth_centr_N"/>
</dbReference>
<evidence type="ECO:0000256" key="9">
    <source>
        <dbReference type="ARBA" id="ARBA00022827"/>
    </source>
</evidence>
<organism evidence="18 19">
    <name type="scientific">Acidimicrobium ferrooxidans (strain DSM 10331 / JCM 15462 / NBRC 103882 / ICP)</name>
    <dbReference type="NCBI Taxonomy" id="525909"/>
    <lineage>
        <taxon>Bacteria</taxon>
        <taxon>Bacillati</taxon>
        <taxon>Actinomycetota</taxon>
        <taxon>Acidimicrobiia</taxon>
        <taxon>Acidimicrobiales</taxon>
        <taxon>Acidimicrobiaceae</taxon>
        <taxon>Acidimicrobium</taxon>
    </lineage>
</organism>
<dbReference type="eggNOG" id="COG0067">
    <property type="taxonomic scope" value="Bacteria"/>
</dbReference>
<dbReference type="Gene3D" id="3.60.20.10">
    <property type="entry name" value="Glutamine Phosphoribosylpyrophosphate, subunit 1, domain 1"/>
    <property type="match status" value="1"/>
</dbReference>
<evidence type="ECO:0000256" key="16">
    <source>
        <dbReference type="ARBA" id="ARBA00029440"/>
    </source>
</evidence>
<evidence type="ECO:0000256" key="10">
    <source>
        <dbReference type="ARBA" id="ARBA00022962"/>
    </source>
</evidence>
<keyword evidence="10" id="KW-0315">Glutamine amidotransferase</keyword>
<name>C7M2A2_ACIFD</name>
<dbReference type="InterPro" id="IPR002489">
    <property type="entry name" value="Glu_synth_asu_C"/>
</dbReference>
<dbReference type="eggNOG" id="COG0069">
    <property type="taxonomic scope" value="Bacteria"/>
</dbReference>
<dbReference type="CDD" id="cd00982">
    <property type="entry name" value="gltB_C"/>
    <property type="match status" value="1"/>
</dbReference>
<dbReference type="Pfam" id="PF01645">
    <property type="entry name" value="Glu_synthase"/>
    <property type="match status" value="1"/>
</dbReference>
<keyword evidence="7" id="KW-0288">FMN</keyword>
<comment type="cofactor">
    <cofactor evidence="2">
        <name>[3Fe-4S] cluster</name>
        <dbReference type="ChEBI" id="CHEBI:21137"/>
    </cofactor>
</comment>
<gene>
    <name evidence="18" type="ordered locus">Afer_1988</name>
</gene>
<dbReference type="OrthoDB" id="9758182at2"/>
<evidence type="ECO:0000256" key="7">
    <source>
        <dbReference type="ARBA" id="ARBA00022643"/>
    </source>
</evidence>
<dbReference type="eggNOG" id="COG0070">
    <property type="taxonomic scope" value="Bacteria"/>
</dbReference>
<dbReference type="SUPFAM" id="SSF69336">
    <property type="entry name" value="Alpha subunit of glutamate synthase, C-terminal domain"/>
    <property type="match status" value="1"/>
</dbReference>
<dbReference type="FunFam" id="3.60.20.10:FF:000001">
    <property type="entry name" value="Glutamate synthase, large subunit"/>
    <property type="match status" value="1"/>
</dbReference>
<feature type="domain" description="Glutamine amidotransferase type-2" evidence="17">
    <location>
        <begin position="22"/>
        <end position="404"/>
    </location>
</feature>
<evidence type="ECO:0000259" key="17">
    <source>
        <dbReference type="PROSITE" id="PS51278"/>
    </source>
</evidence>
<dbReference type="RefSeq" id="WP_015799367.1">
    <property type="nucleotide sequence ID" value="NC_013124.1"/>
</dbReference>
<dbReference type="InterPro" id="IPR036485">
    <property type="entry name" value="Glu_synth_asu_C_sf"/>
</dbReference>
<evidence type="ECO:0000256" key="14">
    <source>
        <dbReference type="ARBA" id="ARBA00023164"/>
    </source>
</evidence>
<keyword evidence="12" id="KW-0408">Iron</keyword>
<dbReference type="Gene3D" id="3.20.20.70">
    <property type="entry name" value="Aldolase class I"/>
    <property type="match status" value="2"/>
</dbReference>
<keyword evidence="19" id="KW-1185">Reference proteome</keyword>
<dbReference type="SUPFAM" id="SSF51395">
    <property type="entry name" value="FMN-linked oxidoreductases"/>
    <property type="match status" value="1"/>
</dbReference>
<dbReference type="GO" id="GO:0006537">
    <property type="term" value="P:glutamate biosynthetic process"/>
    <property type="evidence" value="ECO:0007669"/>
    <property type="project" value="UniProtKB-KW"/>
</dbReference>
<dbReference type="NCBIfam" id="NF008730">
    <property type="entry name" value="PRK11750.1"/>
    <property type="match status" value="1"/>
</dbReference>
<keyword evidence="13" id="KW-0411">Iron-sulfur</keyword>
<reference evidence="18 19" key="1">
    <citation type="journal article" date="2009" name="Stand. Genomic Sci.">
        <title>Complete genome sequence of Acidimicrobium ferrooxidans type strain (ICP).</title>
        <authorList>
            <person name="Clum A."/>
            <person name="Nolan M."/>
            <person name="Lang E."/>
            <person name="Glavina Del Rio T."/>
            <person name="Tice H."/>
            <person name="Copeland A."/>
            <person name="Cheng J.F."/>
            <person name="Lucas S."/>
            <person name="Chen F."/>
            <person name="Bruce D."/>
            <person name="Goodwin L."/>
            <person name="Pitluck S."/>
            <person name="Ivanova N."/>
            <person name="Mavrommatis K."/>
            <person name="Mikhailova N."/>
            <person name="Pati A."/>
            <person name="Chen A."/>
            <person name="Palaniappan K."/>
            <person name="Goker M."/>
            <person name="Spring S."/>
            <person name="Land M."/>
            <person name="Hauser L."/>
            <person name="Chang Y.J."/>
            <person name="Jeffries C.C."/>
            <person name="Chain P."/>
            <person name="Bristow J."/>
            <person name="Eisen J.A."/>
            <person name="Markowitz V."/>
            <person name="Hugenholtz P."/>
            <person name="Kyrpides N.C."/>
            <person name="Klenk H.P."/>
            <person name="Lapidus A."/>
        </authorList>
    </citation>
    <scope>NUCLEOTIDE SEQUENCE [LARGE SCALE GENOMIC DNA]</scope>
    <source>
        <strain evidence="19">DSM 10331 / JCM 15462 / NBRC 103882 / ICP</strain>
    </source>
</reference>
<evidence type="ECO:0000256" key="11">
    <source>
        <dbReference type="ARBA" id="ARBA00023002"/>
    </source>
</evidence>
<keyword evidence="8" id="KW-0479">Metal-binding</keyword>